<feature type="domain" description="PX" evidence="3">
    <location>
        <begin position="50"/>
        <end position="169"/>
    </location>
</feature>
<keyword evidence="1" id="KW-0175">Coiled coil</keyword>
<feature type="region of interest" description="Disordered" evidence="2">
    <location>
        <begin position="1"/>
        <end position="23"/>
    </location>
</feature>
<evidence type="ECO:0000256" key="2">
    <source>
        <dbReference type="SAM" id="MobiDB-lite"/>
    </source>
</evidence>
<dbReference type="CDD" id="cd07596">
    <property type="entry name" value="BAR_SNX"/>
    <property type="match status" value="1"/>
</dbReference>
<organism evidence="4 5">
    <name type="scientific">[Myrmecia] bisecta</name>
    <dbReference type="NCBI Taxonomy" id="41462"/>
    <lineage>
        <taxon>Eukaryota</taxon>
        <taxon>Viridiplantae</taxon>
        <taxon>Chlorophyta</taxon>
        <taxon>core chlorophytes</taxon>
        <taxon>Trebouxiophyceae</taxon>
        <taxon>Trebouxiales</taxon>
        <taxon>Trebouxiaceae</taxon>
        <taxon>Myrmecia</taxon>
    </lineage>
</organism>
<proteinExistence type="predicted"/>
<keyword evidence="5" id="KW-1185">Reference proteome</keyword>
<dbReference type="GO" id="GO:0035091">
    <property type="term" value="F:phosphatidylinositol binding"/>
    <property type="evidence" value="ECO:0007669"/>
    <property type="project" value="InterPro"/>
</dbReference>
<dbReference type="SMART" id="SM00312">
    <property type="entry name" value="PX"/>
    <property type="match status" value="1"/>
</dbReference>
<dbReference type="AlphaFoldDB" id="A0AAW1PEG8"/>
<protein>
    <recommendedName>
        <fullName evidence="3">PX domain-containing protein</fullName>
    </recommendedName>
</protein>
<dbReference type="InterPro" id="IPR027267">
    <property type="entry name" value="AH/BAR_dom_sf"/>
</dbReference>
<dbReference type="Gene3D" id="3.30.1520.10">
    <property type="entry name" value="Phox-like domain"/>
    <property type="match status" value="1"/>
</dbReference>
<dbReference type="InterPro" id="IPR015404">
    <property type="entry name" value="Vps5_C"/>
</dbReference>
<comment type="caution">
    <text evidence="4">The sequence shown here is derived from an EMBL/GenBank/DDBJ whole genome shotgun (WGS) entry which is preliminary data.</text>
</comment>
<dbReference type="GO" id="GO:0005768">
    <property type="term" value="C:endosome"/>
    <property type="evidence" value="ECO:0007669"/>
    <property type="project" value="TreeGrafter"/>
</dbReference>
<gene>
    <name evidence="4" type="ORF">WJX72_006093</name>
</gene>
<name>A0AAW1PEG8_9CHLO</name>
<evidence type="ECO:0000313" key="4">
    <source>
        <dbReference type="EMBL" id="KAK9806881.1"/>
    </source>
</evidence>
<reference evidence="4 5" key="1">
    <citation type="journal article" date="2024" name="Nat. Commun.">
        <title>Phylogenomics reveals the evolutionary origins of lichenization in chlorophyte algae.</title>
        <authorList>
            <person name="Puginier C."/>
            <person name="Libourel C."/>
            <person name="Otte J."/>
            <person name="Skaloud P."/>
            <person name="Haon M."/>
            <person name="Grisel S."/>
            <person name="Petersen M."/>
            <person name="Berrin J.G."/>
            <person name="Delaux P.M."/>
            <person name="Dal Grande F."/>
            <person name="Keller J."/>
        </authorList>
    </citation>
    <scope>NUCLEOTIDE SEQUENCE [LARGE SCALE GENOMIC DNA]</scope>
    <source>
        <strain evidence="4 5">SAG 2043</strain>
    </source>
</reference>
<evidence type="ECO:0000256" key="1">
    <source>
        <dbReference type="SAM" id="Coils"/>
    </source>
</evidence>
<dbReference type="InterPro" id="IPR036871">
    <property type="entry name" value="PX_dom_sf"/>
</dbReference>
<accession>A0AAW1PEG8</accession>
<dbReference type="SUPFAM" id="SSF64268">
    <property type="entry name" value="PX domain"/>
    <property type="match status" value="1"/>
</dbReference>
<evidence type="ECO:0000259" key="3">
    <source>
        <dbReference type="PROSITE" id="PS50195"/>
    </source>
</evidence>
<dbReference type="Proteomes" id="UP001489004">
    <property type="component" value="Unassembled WGS sequence"/>
</dbReference>
<dbReference type="PANTHER" id="PTHR10555:SF170">
    <property type="entry name" value="FI18122P1"/>
    <property type="match status" value="1"/>
</dbReference>
<dbReference type="PANTHER" id="PTHR10555">
    <property type="entry name" value="SORTING NEXIN"/>
    <property type="match status" value="1"/>
</dbReference>
<sequence>MAFPSSGFSDPFSEAPPPPPYESVVIGGSNTGVVPSVGSPPHEVPLATKAEFDIQVTDPVKHGDGVSAYVSYKVITRTNLEQYKNRQPEVIRRFRDFAWLAARLQEQNRGIIVPPIPEKNVVQKYQMTTEFIEGRRRALTSFISRVAAHPVLQTSRDLQNFLEASEDEWATEVSRAQYESSGAKKRFSNTLQMFKDLGHSTAALVTGKSADEEEEPDYLQVREYVFQLETQLAEAQRQAARLIKRQAELGLAMAEFGTSMVSLGKFEKGPLADSFMRLGEKAEALSHAGQEQANQLTTSFEAPLRESVRMVKSAKAVMADRSNALAALQQARADVDSKRTKLAKLRGTPGIKEEKVGEAERELNEASHKVEAAKEGYALIVRRMSEELARFQRERAQDMAALLRDFVLAQAQLATDTAKLWRQEGAPAANGVH</sequence>
<dbReference type="Gene3D" id="1.20.1270.60">
    <property type="entry name" value="Arfaptin homology (AH) domain/BAR domain"/>
    <property type="match status" value="1"/>
</dbReference>
<feature type="coiled-coil region" evidence="1">
    <location>
        <begin position="328"/>
        <end position="376"/>
    </location>
</feature>
<dbReference type="Pfam" id="PF00787">
    <property type="entry name" value="PX"/>
    <property type="match status" value="1"/>
</dbReference>
<dbReference type="PROSITE" id="PS50195">
    <property type="entry name" value="PX"/>
    <property type="match status" value="1"/>
</dbReference>
<dbReference type="InterPro" id="IPR001683">
    <property type="entry name" value="PX_dom"/>
</dbReference>
<dbReference type="Pfam" id="PF09325">
    <property type="entry name" value="Vps5"/>
    <property type="match status" value="1"/>
</dbReference>
<dbReference type="SUPFAM" id="SSF103657">
    <property type="entry name" value="BAR/IMD domain-like"/>
    <property type="match status" value="1"/>
</dbReference>
<dbReference type="EMBL" id="JALJOR010000013">
    <property type="protein sequence ID" value="KAK9806881.1"/>
    <property type="molecule type" value="Genomic_DNA"/>
</dbReference>
<dbReference type="CDD" id="cd06859">
    <property type="entry name" value="PX_SNX1_2_like"/>
    <property type="match status" value="1"/>
</dbReference>
<evidence type="ECO:0000313" key="5">
    <source>
        <dbReference type="Proteomes" id="UP001489004"/>
    </source>
</evidence>